<evidence type="ECO:0000313" key="1">
    <source>
        <dbReference type="EMBL" id="MOY35428.1"/>
    </source>
</evidence>
<organism evidence="1">
    <name type="scientific">Ixodes scapularis</name>
    <name type="common">Black-legged tick</name>
    <name type="synonym">Deer tick</name>
    <dbReference type="NCBI Taxonomy" id="6945"/>
    <lineage>
        <taxon>Eukaryota</taxon>
        <taxon>Metazoa</taxon>
        <taxon>Ecdysozoa</taxon>
        <taxon>Arthropoda</taxon>
        <taxon>Chelicerata</taxon>
        <taxon>Arachnida</taxon>
        <taxon>Acari</taxon>
        <taxon>Parasitiformes</taxon>
        <taxon>Ixodida</taxon>
        <taxon>Ixodoidea</taxon>
        <taxon>Ixodidae</taxon>
        <taxon>Ixodinae</taxon>
        <taxon>Ixodes</taxon>
    </lineage>
</organism>
<name>A0A4D5RE95_IXOSC</name>
<reference evidence="1" key="1">
    <citation type="submission" date="2019-04" db="EMBL/GenBank/DDBJ databases">
        <title>An insight into the mialome of Ixodes scapularis.</title>
        <authorList>
            <person name="Ribeiro J.M."/>
            <person name="Mather T.N."/>
            <person name="Karim S."/>
        </authorList>
    </citation>
    <scope>NUCLEOTIDE SEQUENCE</scope>
</reference>
<accession>A0A4D5RE95</accession>
<sequence>MGKISCMPPTFLTVTLHFTPLSTSTAPPSMSALCNSMEWWHRYRVRAVMPSCSTSQAVLCGRCPFPGS</sequence>
<dbReference type="EMBL" id="GHJT01001457">
    <property type="protein sequence ID" value="MOY35428.1"/>
    <property type="molecule type" value="Transcribed_RNA"/>
</dbReference>
<dbReference type="AlphaFoldDB" id="A0A4D5RE95"/>
<proteinExistence type="predicted"/>
<protein>
    <submittedName>
        <fullName evidence="1">Uncharacterized protein</fullName>
    </submittedName>
</protein>